<evidence type="ECO:0000313" key="3">
    <source>
        <dbReference type="Proteomes" id="UP001153712"/>
    </source>
</evidence>
<protein>
    <recommendedName>
        <fullName evidence="4">Saposin B-type domain-containing protein</fullName>
    </recommendedName>
</protein>
<sequence>MSHVYTIFYLHLLTPLILLTVIESNIHPILPHHVKLVEDGIYAPFEASNFTLIKPKLVINPYKEKIQNFVRRKPFGSFCLKCAACVAIAREIVQTIHDSIDSLEDGETSIERINGHINGSLKELCQNGFKNYGLRKFNDDCIITDKLACTEYVHSDMDGSWTKKLREMCKLFVSYMDLDNILNDAVDDLNALPQKLCSGSGIFRDCVNVGAENYTKVLESSSGCNCRGLIKSLFY</sequence>
<proteinExistence type="predicted"/>
<accession>A0A9N9TM14</accession>
<keyword evidence="1" id="KW-0732">Signal</keyword>
<name>A0A9N9TM14_PHYSR</name>
<evidence type="ECO:0000256" key="1">
    <source>
        <dbReference type="SAM" id="SignalP"/>
    </source>
</evidence>
<organism evidence="2 3">
    <name type="scientific">Phyllotreta striolata</name>
    <name type="common">Striped flea beetle</name>
    <name type="synonym">Crioceris striolata</name>
    <dbReference type="NCBI Taxonomy" id="444603"/>
    <lineage>
        <taxon>Eukaryota</taxon>
        <taxon>Metazoa</taxon>
        <taxon>Ecdysozoa</taxon>
        <taxon>Arthropoda</taxon>
        <taxon>Hexapoda</taxon>
        <taxon>Insecta</taxon>
        <taxon>Pterygota</taxon>
        <taxon>Neoptera</taxon>
        <taxon>Endopterygota</taxon>
        <taxon>Coleoptera</taxon>
        <taxon>Polyphaga</taxon>
        <taxon>Cucujiformia</taxon>
        <taxon>Chrysomeloidea</taxon>
        <taxon>Chrysomelidae</taxon>
        <taxon>Galerucinae</taxon>
        <taxon>Alticini</taxon>
        <taxon>Phyllotreta</taxon>
    </lineage>
</organism>
<reference evidence="2" key="1">
    <citation type="submission" date="2022-01" db="EMBL/GenBank/DDBJ databases">
        <authorList>
            <person name="King R."/>
        </authorList>
    </citation>
    <scope>NUCLEOTIDE SEQUENCE</scope>
</reference>
<dbReference type="Proteomes" id="UP001153712">
    <property type="component" value="Chromosome 15"/>
</dbReference>
<dbReference type="EMBL" id="OU900108">
    <property type="protein sequence ID" value="CAG9857867.1"/>
    <property type="molecule type" value="Genomic_DNA"/>
</dbReference>
<dbReference type="OrthoDB" id="6701703at2759"/>
<evidence type="ECO:0008006" key="4">
    <source>
        <dbReference type="Google" id="ProtNLM"/>
    </source>
</evidence>
<dbReference type="AlphaFoldDB" id="A0A9N9TM14"/>
<gene>
    <name evidence="2" type="ORF">PHYEVI_LOCUS4265</name>
</gene>
<feature type="chain" id="PRO_5040119745" description="Saposin B-type domain-containing protein" evidence="1">
    <location>
        <begin position="25"/>
        <end position="235"/>
    </location>
</feature>
<feature type="signal peptide" evidence="1">
    <location>
        <begin position="1"/>
        <end position="24"/>
    </location>
</feature>
<keyword evidence="3" id="KW-1185">Reference proteome</keyword>
<evidence type="ECO:0000313" key="2">
    <source>
        <dbReference type="EMBL" id="CAG9857867.1"/>
    </source>
</evidence>